<dbReference type="InterPro" id="IPR042100">
    <property type="entry name" value="Bug_dom1"/>
</dbReference>
<dbReference type="PANTHER" id="PTHR42928:SF5">
    <property type="entry name" value="BLR1237 PROTEIN"/>
    <property type="match status" value="1"/>
</dbReference>
<keyword evidence="2" id="KW-0732">Signal</keyword>
<comment type="caution">
    <text evidence="3">The sequence shown here is derived from an EMBL/GenBank/DDBJ whole genome shotgun (WGS) entry which is preliminary data.</text>
</comment>
<gene>
    <name evidence="3" type="ORF">LMG21510_01461</name>
</gene>
<dbReference type="Proteomes" id="UP000721236">
    <property type="component" value="Unassembled WGS sequence"/>
</dbReference>
<keyword evidence="4" id="KW-1185">Reference proteome</keyword>
<evidence type="ECO:0008006" key="5">
    <source>
        <dbReference type="Google" id="ProtNLM"/>
    </source>
</evidence>
<evidence type="ECO:0000313" key="3">
    <source>
        <dbReference type="EMBL" id="CAG9169504.1"/>
    </source>
</evidence>
<sequence>MKTFRILTAAIALAMASSAAVAAYPDKPVRIVVPNPPGGAVDVVTRKLAQQLSVQLGQSFVVENKPGASGTIGTSAVLNAPADGYTLLANDNSYTTLPYVFRKLNWDHATALVPIAPFAFSPVVLGVKADSRFQDLASLVAYAKANPDKVTFGTGGPGSAPHFAAEAFQQAAGIKLMQVPYKGAGDAIVGLLSGSVDLLVLSTPSVLSQVKGKQMRLLGISGKERVSVLPDVPTFAEAGQPAFSLFNWSGLAAPKGTPPEVVLTLQKAVHKALETPDIQAFLANMGSQPGKLDSRGFAQLIQRETAQWGPVAQKAGIEKQ</sequence>
<evidence type="ECO:0000256" key="2">
    <source>
        <dbReference type="SAM" id="SignalP"/>
    </source>
</evidence>
<dbReference type="Pfam" id="PF03401">
    <property type="entry name" value="TctC"/>
    <property type="match status" value="1"/>
</dbReference>
<dbReference type="CDD" id="cd07012">
    <property type="entry name" value="PBP2_Bug_TTT"/>
    <property type="match status" value="1"/>
</dbReference>
<comment type="similarity">
    <text evidence="1">Belongs to the UPF0065 (bug) family.</text>
</comment>
<dbReference type="Gene3D" id="3.40.190.150">
    <property type="entry name" value="Bordetella uptake gene, domain 1"/>
    <property type="match status" value="1"/>
</dbReference>
<dbReference type="EMBL" id="CAJZAH010000001">
    <property type="protein sequence ID" value="CAG9169504.1"/>
    <property type="molecule type" value="Genomic_DNA"/>
</dbReference>
<organism evidence="3 4">
    <name type="scientific">Cupriavidus respiraculi</name>
    <dbReference type="NCBI Taxonomy" id="195930"/>
    <lineage>
        <taxon>Bacteria</taxon>
        <taxon>Pseudomonadati</taxon>
        <taxon>Pseudomonadota</taxon>
        <taxon>Betaproteobacteria</taxon>
        <taxon>Burkholderiales</taxon>
        <taxon>Burkholderiaceae</taxon>
        <taxon>Cupriavidus</taxon>
    </lineage>
</organism>
<dbReference type="InterPro" id="IPR005064">
    <property type="entry name" value="BUG"/>
</dbReference>
<dbReference type="SUPFAM" id="SSF53850">
    <property type="entry name" value="Periplasmic binding protein-like II"/>
    <property type="match status" value="1"/>
</dbReference>
<reference evidence="3 4" key="1">
    <citation type="submission" date="2021-08" db="EMBL/GenBank/DDBJ databases">
        <authorList>
            <person name="Peeters C."/>
        </authorList>
    </citation>
    <scope>NUCLEOTIDE SEQUENCE [LARGE SCALE GENOMIC DNA]</scope>
    <source>
        <strain evidence="3 4">LMG 21510</strain>
    </source>
</reference>
<evidence type="ECO:0000313" key="4">
    <source>
        <dbReference type="Proteomes" id="UP000721236"/>
    </source>
</evidence>
<name>A0ABN7Y805_9BURK</name>
<proteinExistence type="inferred from homology"/>
<accession>A0ABN7Y805</accession>
<protein>
    <recommendedName>
        <fullName evidence="5">Extra-cytoplasmic solute receptor</fullName>
    </recommendedName>
</protein>
<dbReference type="PANTHER" id="PTHR42928">
    <property type="entry name" value="TRICARBOXYLATE-BINDING PROTEIN"/>
    <property type="match status" value="1"/>
</dbReference>
<feature type="chain" id="PRO_5047395695" description="Extra-cytoplasmic solute receptor" evidence="2">
    <location>
        <begin position="23"/>
        <end position="320"/>
    </location>
</feature>
<dbReference type="PIRSF" id="PIRSF017082">
    <property type="entry name" value="YflP"/>
    <property type="match status" value="1"/>
</dbReference>
<dbReference type="Gene3D" id="3.40.190.10">
    <property type="entry name" value="Periplasmic binding protein-like II"/>
    <property type="match status" value="1"/>
</dbReference>
<evidence type="ECO:0000256" key="1">
    <source>
        <dbReference type="ARBA" id="ARBA00006987"/>
    </source>
</evidence>
<feature type="signal peptide" evidence="2">
    <location>
        <begin position="1"/>
        <end position="22"/>
    </location>
</feature>